<feature type="compositionally biased region" description="Polar residues" evidence="2">
    <location>
        <begin position="834"/>
        <end position="851"/>
    </location>
</feature>
<organism evidence="4 5">
    <name type="scientific">Elysia crispata</name>
    <name type="common">lettuce slug</name>
    <dbReference type="NCBI Taxonomy" id="231223"/>
    <lineage>
        <taxon>Eukaryota</taxon>
        <taxon>Metazoa</taxon>
        <taxon>Spiralia</taxon>
        <taxon>Lophotrochozoa</taxon>
        <taxon>Mollusca</taxon>
        <taxon>Gastropoda</taxon>
        <taxon>Heterobranchia</taxon>
        <taxon>Euthyneura</taxon>
        <taxon>Panpulmonata</taxon>
        <taxon>Sacoglossa</taxon>
        <taxon>Placobranchoidea</taxon>
        <taxon>Plakobranchidae</taxon>
        <taxon>Elysia</taxon>
    </lineage>
</organism>
<comment type="caution">
    <text evidence="4">The sequence shown here is derived from an EMBL/GenBank/DDBJ whole genome shotgun (WGS) entry which is preliminary data.</text>
</comment>
<feature type="domain" description="Fibronectin type-III" evidence="3">
    <location>
        <begin position="405"/>
        <end position="499"/>
    </location>
</feature>
<feature type="region of interest" description="Disordered" evidence="2">
    <location>
        <begin position="834"/>
        <end position="853"/>
    </location>
</feature>
<keyword evidence="1" id="KW-0677">Repeat</keyword>
<dbReference type="CDD" id="cd00063">
    <property type="entry name" value="FN3"/>
    <property type="match status" value="7"/>
</dbReference>
<feature type="domain" description="Fibronectin type-III" evidence="3">
    <location>
        <begin position="113"/>
        <end position="206"/>
    </location>
</feature>
<feature type="region of interest" description="Disordered" evidence="2">
    <location>
        <begin position="778"/>
        <end position="809"/>
    </location>
</feature>
<evidence type="ECO:0000256" key="1">
    <source>
        <dbReference type="ARBA" id="ARBA00022737"/>
    </source>
</evidence>
<dbReference type="PRINTS" id="PR00014">
    <property type="entry name" value="FNTYPEIII"/>
</dbReference>
<reference evidence="4" key="1">
    <citation type="journal article" date="2023" name="G3 (Bethesda)">
        <title>A reference genome for the long-term kleptoplast-retaining sea slug Elysia crispata morphotype clarki.</title>
        <authorList>
            <person name="Eastman K.E."/>
            <person name="Pendleton A.L."/>
            <person name="Shaikh M.A."/>
            <person name="Suttiyut T."/>
            <person name="Ogas R."/>
            <person name="Tomko P."/>
            <person name="Gavelis G."/>
            <person name="Widhalm J.R."/>
            <person name="Wisecaver J.H."/>
        </authorList>
    </citation>
    <scope>NUCLEOTIDE SEQUENCE</scope>
    <source>
        <strain evidence="4">ECLA1</strain>
    </source>
</reference>
<sequence>MYRISNIDSHVSTESVPARPRGLRADADHNGITVSWLRPRGGVPVKGYIVAYNPARDPQFVERVRVAGTTSKVRLDKVKPLTEYILSVRAFNKFGESRAYRVKATTPSFAPSTVRHAQTLPVSPTEIHLKWEAPSGGHVTRYHIRYWRPGRREKQSAWMTGNFRNYVAGSLRKGSNYRFEIIPYNGAIPGAAVVMFASTPGDTPDGPPLDISLEAVNSSTLLASWQPPDQDLANGKVKGYRLVLKVKGGKRIYSFRLHGSRRNFTFYDMDTSMTHQLKIGAITVNGTGVMSPWIDSTYFGNPDRPGSPQNLVIEPNVTTIQMSWSRPQFTGSRVTGYIVGYGRFIPEVYRVVLPGTQESYRITGLSPNSRYIVSVRTFNIIGESQPSFRRVSTLKVPPVRAPLLAPSKLTVQSDSPTSLVVTWVDPAIVDKKQMLDGRRYLIRYSPMSGESYIYVEASNQTFRLADLDPATSYELSVKTLRGNSSSKWSLPIVDSTQQTIPSSAPWNVTVVQSGGNPTVLHLRWMKPEQPNGKIEEYFVYQSVNPFLNSKLWNVTATNQLEMKLREVIPYRTYYFRLQARNRVGYGPLSEVIVFKPKTDSRAVPSNVAVSNLGGNGSAAKVKVTWEPLKINTEGILGYVIQYFNLSSVGGRQHWEVVNSERELVGEVSGLRFGTTYSFKVCASFFTGRGLCSGIVNFTIPHSVFQTNDRPDAQNTTSQPRTRDYSLSTTEPSITSTDRPSRVWPLSTAQIPHLVLTSAGTQHQEKEDGQDAERILEKREMEGEMEKNETDADGKVENQEDDNASKDSEDVEILEKVTTKSSKYDVRDILPTNQSDTISNYEGGHNKSNVTKGGNVELYPEYKKSGTGHSHSLERQTTVFGKYAKTTDSVHDESERSNVKNVSEHFGNIRSFPVERDKNTSSFPFEDQDLDPEGSEVEYSIAVHCPRFRQNHIITEVVAFRTSRYRAY</sequence>
<gene>
    <name evidence="4" type="ORF">RRG08_052877</name>
</gene>
<keyword evidence="5" id="KW-1185">Reference proteome</keyword>
<feature type="domain" description="Fibronectin type-III" evidence="3">
    <location>
        <begin position="304"/>
        <end position="399"/>
    </location>
</feature>
<dbReference type="InterPro" id="IPR013783">
    <property type="entry name" value="Ig-like_fold"/>
</dbReference>
<feature type="domain" description="Fibronectin type-III" evidence="3">
    <location>
        <begin position="504"/>
        <end position="601"/>
    </location>
</feature>
<feature type="region of interest" description="Disordered" evidence="2">
    <location>
        <begin position="704"/>
        <end position="741"/>
    </location>
</feature>
<protein>
    <recommendedName>
        <fullName evidence="3">Fibronectin type-III domain-containing protein</fullName>
    </recommendedName>
</protein>
<dbReference type="AlphaFoldDB" id="A0AAE1DEQ0"/>
<evidence type="ECO:0000256" key="2">
    <source>
        <dbReference type="SAM" id="MobiDB-lite"/>
    </source>
</evidence>
<dbReference type="InterPro" id="IPR003961">
    <property type="entry name" value="FN3_dom"/>
</dbReference>
<dbReference type="Proteomes" id="UP001283361">
    <property type="component" value="Unassembled WGS sequence"/>
</dbReference>
<name>A0AAE1DEQ0_9GAST</name>
<accession>A0AAE1DEQ0</accession>
<dbReference type="EMBL" id="JAWDGP010004109">
    <property type="protein sequence ID" value="KAK3767732.1"/>
    <property type="molecule type" value="Genomic_DNA"/>
</dbReference>
<feature type="compositionally biased region" description="Polar residues" evidence="2">
    <location>
        <begin position="704"/>
        <end position="737"/>
    </location>
</feature>
<feature type="domain" description="Fibronectin type-III" evidence="3">
    <location>
        <begin position="603"/>
        <end position="702"/>
    </location>
</feature>
<dbReference type="PANTHER" id="PTHR46708:SF2">
    <property type="entry name" value="FIBRONECTIN TYPE-III DOMAIN-CONTAINING PROTEIN"/>
    <property type="match status" value="1"/>
</dbReference>
<dbReference type="SUPFAM" id="SSF49265">
    <property type="entry name" value="Fibronectin type III"/>
    <property type="match status" value="5"/>
</dbReference>
<dbReference type="PROSITE" id="PS50853">
    <property type="entry name" value="FN3"/>
    <property type="match status" value="7"/>
</dbReference>
<evidence type="ECO:0000313" key="4">
    <source>
        <dbReference type="EMBL" id="KAK3767732.1"/>
    </source>
</evidence>
<dbReference type="InterPro" id="IPR050991">
    <property type="entry name" value="ECM_Regulatory_Proteins"/>
</dbReference>
<feature type="compositionally biased region" description="Polar residues" evidence="2">
    <location>
        <begin position="1"/>
        <end position="15"/>
    </location>
</feature>
<feature type="domain" description="Fibronectin type-III" evidence="3">
    <location>
        <begin position="207"/>
        <end position="302"/>
    </location>
</feature>
<dbReference type="Gene3D" id="2.60.40.10">
    <property type="entry name" value="Immunoglobulins"/>
    <property type="match status" value="7"/>
</dbReference>
<feature type="domain" description="Fibronectin type-III" evidence="3">
    <location>
        <begin position="16"/>
        <end position="112"/>
    </location>
</feature>
<dbReference type="InterPro" id="IPR036116">
    <property type="entry name" value="FN3_sf"/>
</dbReference>
<feature type="region of interest" description="Disordered" evidence="2">
    <location>
        <begin position="1"/>
        <end position="20"/>
    </location>
</feature>
<evidence type="ECO:0000313" key="5">
    <source>
        <dbReference type="Proteomes" id="UP001283361"/>
    </source>
</evidence>
<evidence type="ECO:0000259" key="3">
    <source>
        <dbReference type="PROSITE" id="PS50853"/>
    </source>
</evidence>
<proteinExistence type="predicted"/>
<dbReference type="Pfam" id="PF00041">
    <property type="entry name" value="fn3"/>
    <property type="match status" value="6"/>
</dbReference>
<dbReference type="SMART" id="SM00060">
    <property type="entry name" value="FN3"/>
    <property type="match status" value="7"/>
</dbReference>
<dbReference type="PANTHER" id="PTHR46708">
    <property type="entry name" value="TENASCIN"/>
    <property type="match status" value="1"/>
</dbReference>